<dbReference type="CDD" id="cd24015">
    <property type="entry name" value="ASKHA_NBD_PanK-III"/>
    <property type="match status" value="1"/>
</dbReference>
<protein>
    <recommendedName>
        <fullName evidence="15 16">Type III pantothenate kinase</fullName>
        <ecNumber evidence="6 16">2.7.1.33</ecNumber>
    </recommendedName>
    <alternativeName>
        <fullName evidence="16">PanK-III</fullName>
    </alternativeName>
    <alternativeName>
        <fullName evidence="16">Pantothenic acid kinase</fullName>
    </alternativeName>
</protein>
<keyword evidence="8 16" id="KW-0808">Transferase</keyword>
<evidence type="ECO:0000256" key="7">
    <source>
        <dbReference type="ARBA" id="ARBA00022490"/>
    </source>
</evidence>
<comment type="cofactor">
    <cofactor evidence="2">
        <name>K(+)</name>
        <dbReference type="ChEBI" id="CHEBI:29103"/>
    </cofactor>
</comment>
<evidence type="ECO:0000256" key="4">
    <source>
        <dbReference type="ARBA" id="ARBA00005225"/>
    </source>
</evidence>
<evidence type="ECO:0000256" key="6">
    <source>
        <dbReference type="ARBA" id="ARBA00012102"/>
    </source>
</evidence>
<evidence type="ECO:0000256" key="1">
    <source>
        <dbReference type="ARBA" id="ARBA00001206"/>
    </source>
</evidence>
<evidence type="ECO:0000256" key="14">
    <source>
        <dbReference type="ARBA" id="ARBA00038036"/>
    </source>
</evidence>
<evidence type="ECO:0000256" key="8">
    <source>
        <dbReference type="ARBA" id="ARBA00022679"/>
    </source>
</evidence>
<dbReference type="Gene3D" id="3.30.420.40">
    <property type="match status" value="2"/>
</dbReference>
<dbReference type="RefSeq" id="WP_232417751.1">
    <property type="nucleotide sequence ID" value="NZ_CP101990.1"/>
</dbReference>
<dbReference type="HAMAP" id="MF_01274">
    <property type="entry name" value="Pantothen_kinase_3"/>
    <property type="match status" value="1"/>
</dbReference>
<dbReference type="PANTHER" id="PTHR34265:SF1">
    <property type="entry name" value="TYPE III PANTOTHENATE KINASE"/>
    <property type="match status" value="1"/>
</dbReference>
<comment type="function">
    <text evidence="16">Catalyzes the phosphorylation of pantothenate (Pan), the first step in CoA biosynthesis.</text>
</comment>
<reference evidence="17 18" key="1">
    <citation type="submission" date="2022-07" db="EMBL/GenBank/DDBJ databases">
        <title>Novel species in genus Aeromicrobium.</title>
        <authorList>
            <person name="Ye L."/>
        </authorList>
    </citation>
    <scope>NUCLEOTIDE SEQUENCE [LARGE SCALE GENOMIC DNA]</scope>
    <source>
        <strain evidence="18">zg-Y50</strain>
    </source>
</reference>
<feature type="binding site" evidence="16">
    <location>
        <position position="133"/>
    </location>
    <ligand>
        <name>ATP</name>
        <dbReference type="ChEBI" id="CHEBI:30616"/>
    </ligand>
</feature>
<sequence length="258" mass="27379">MTLLAIDAGNAETAIGLFDGDELVADFVVASDERRTSDEWFLVVDGFVRRAGLPEIDEIAMCCTVPALLVALRKAYRRYYADVPVWVVGPGVKTGVPIHTDNPREVGTDRVVNALAAQELYGGPAIVVDLTGTATVVDAIDAEGRYLGGAIAPGVEVSLEALARRSAQLRSVEITTPRDVIGKNTVEALQSGTVFGFAGLIDAIVERMIDSLGEDPEHVSVIATGSHAAVVLSECETITARNPKLTLEGLRLVAARNR</sequence>
<evidence type="ECO:0000256" key="12">
    <source>
        <dbReference type="ARBA" id="ARBA00022958"/>
    </source>
</evidence>
<dbReference type="NCBIfam" id="TIGR00671">
    <property type="entry name" value="baf"/>
    <property type="match status" value="1"/>
</dbReference>
<dbReference type="InterPro" id="IPR004619">
    <property type="entry name" value="Type_III_PanK"/>
</dbReference>
<evidence type="ECO:0000256" key="11">
    <source>
        <dbReference type="ARBA" id="ARBA00022840"/>
    </source>
</evidence>
<keyword evidence="12 16" id="KW-0630">Potassium</keyword>
<dbReference type="Proteomes" id="UP001315860">
    <property type="component" value="Chromosome"/>
</dbReference>
<comment type="pathway">
    <text evidence="4 16">Cofactor biosynthesis; coenzyme A biosynthesis; CoA from (R)-pantothenate: step 1/5.</text>
</comment>
<comment type="catalytic activity">
    <reaction evidence="1 16">
        <text>(R)-pantothenate + ATP = (R)-4'-phosphopantothenate + ADP + H(+)</text>
        <dbReference type="Rhea" id="RHEA:16373"/>
        <dbReference type="ChEBI" id="CHEBI:10986"/>
        <dbReference type="ChEBI" id="CHEBI:15378"/>
        <dbReference type="ChEBI" id="CHEBI:29032"/>
        <dbReference type="ChEBI" id="CHEBI:30616"/>
        <dbReference type="ChEBI" id="CHEBI:456216"/>
        <dbReference type="EC" id="2.7.1.33"/>
    </reaction>
</comment>
<dbReference type="Pfam" id="PF03309">
    <property type="entry name" value="Pan_kinase"/>
    <property type="match status" value="1"/>
</dbReference>
<dbReference type="SUPFAM" id="SSF53067">
    <property type="entry name" value="Actin-like ATPase domain"/>
    <property type="match status" value="2"/>
</dbReference>
<comment type="cofactor">
    <cofactor evidence="16">
        <name>NH4(+)</name>
        <dbReference type="ChEBI" id="CHEBI:28938"/>
    </cofactor>
    <cofactor evidence="16">
        <name>K(+)</name>
        <dbReference type="ChEBI" id="CHEBI:29103"/>
    </cofactor>
    <text evidence="16">A monovalent cation. Ammonium or potassium.</text>
</comment>
<feature type="binding site" evidence="16">
    <location>
        <begin position="107"/>
        <end position="110"/>
    </location>
    <ligand>
        <name>substrate</name>
    </ligand>
</feature>
<dbReference type="EC" id="2.7.1.33" evidence="6 16"/>
<comment type="caution">
    <text evidence="16">Lacks conserved residue(s) required for the propagation of feature annotation.</text>
</comment>
<keyword evidence="18" id="KW-1185">Reference proteome</keyword>
<keyword evidence="11 16" id="KW-0067">ATP-binding</keyword>
<evidence type="ECO:0000256" key="2">
    <source>
        <dbReference type="ARBA" id="ARBA00001958"/>
    </source>
</evidence>
<dbReference type="PANTHER" id="PTHR34265">
    <property type="entry name" value="TYPE III PANTOTHENATE KINASE"/>
    <property type="match status" value="1"/>
</dbReference>
<comment type="subcellular location">
    <subcellularLocation>
        <location evidence="3 16">Cytoplasm</location>
    </subcellularLocation>
</comment>
<dbReference type="InterPro" id="IPR043129">
    <property type="entry name" value="ATPase_NBD"/>
</dbReference>
<organism evidence="17 18">
    <name type="scientific">Aeromicrobium duanguangcaii</name>
    <dbReference type="NCBI Taxonomy" id="2968086"/>
    <lineage>
        <taxon>Bacteria</taxon>
        <taxon>Bacillati</taxon>
        <taxon>Actinomycetota</taxon>
        <taxon>Actinomycetes</taxon>
        <taxon>Propionibacteriales</taxon>
        <taxon>Nocardioidaceae</taxon>
        <taxon>Aeromicrobium</taxon>
    </lineage>
</organism>
<evidence type="ECO:0000256" key="10">
    <source>
        <dbReference type="ARBA" id="ARBA00022777"/>
    </source>
</evidence>
<comment type="similarity">
    <text evidence="14 16">Belongs to the type III pantothenate kinase family.</text>
</comment>
<evidence type="ECO:0000256" key="15">
    <source>
        <dbReference type="ARBA" id="ARBA00040883"/>
    </source>
</evidence>
<keyword evidence="13 16" id="KW-0173">Coenzyme A biosynthesis</keyword>
<evidence type="ECO:0000256" key="13">
    <source>
        <dbReference type="ARBA" id="ARBA00022993"/>
    </source>
</evidence>
<evidence type="ECO:0000313" key="18">
    <source>
        <dbReference type="Proteomes" id="UP001315860"/>
    </source>
</evidence>
<name>A0ABY5KEF7_9ACTN</name>
<accession>A0ABY5KEF7</accession>
<feature type="binding site" evidence="16">
    <location>
        <begin position="7"/>
        <end position="14"/>
    </location>
    <ligand>
        <name>ATP</name>
        <dbReference type="ChEBI" id="CHEBI:30616"/>
    </ligand>
</feature>
<dbReference type="GO" id="GO:0004594">
    <property type="term" value="F:pantothenate kinase activity"/>
    <property type="evidence" value="ECO:0007669"/>
    <property type="project" value="UniProtKB-EC"/>
</dbReference>
<keyword evidence="7 16" id="KW-0963">Cytoplasm</keyword>
<keyword evidence="10 16" id="KW-0418">Kinase</keyword>
<dbReference type="EMBL" id="CP101990">
    <property type="protein sequence ID" value="UUI68854.1"/>
    <property type="molecule type" value="Genomic_DNA"/>
</dbReference>
<gene>
    <name evidence="16" type="primary">coaX</name>
    <name evidence="17" type="ORF">NP095_01730</name>
</gene>
<proteinExistence type="inferred from homology"/>
<comment type="subunit">
    <text evidence="5 16">Homodimer.</text>
</comment>
<feature type="binding site" evidence="16">
    <location>
        <position position="185"/>
    </location>
    <ligand>
        <name>substrate</name>
    </ligand>
</feature>
<evidence type="ECO:0000256" key="3">
    <source>
        <dbReference type="ARBA" id="ARBA00004496"/>
    </source>
</evidence>
<feature type="active site" description="Proton acceptor" evidence="16">
    <location>
        <position position="109"/>
    </location>
</feature>
<evidence type="ECO:0000256" key="16">
    <source>
        <dbReference type="HAMAP-Rule" id="MF_01274"/>
    </source>
</evidence>
<keyword evidence="9 16" id="KW-0547">Nucleotide-binding</keyword>
<evidence type="ECO:0000256" key="5">
    <source>
        <dbReference type="ARBA" id="ARBA00011738"/>
    </source>
</evidence>
<evidence type="ECO:0000256" key="9">
    <source>
        <dbReference type="ARBA" id="ARBA00022741"/>
    </source>
</evidence>
<dbReference type="NCBIfam" id="NF009855">
    <property type="entry name" value="PRK13321.1"/>
    <property type="match status" value="1"/>
</dbReference>
<evidence type="ECO:0000313" key="17">
    <source>
        <dbReference type="EMBL" id="UUI68854.1"/>
    </source>
</evidence>